<sequence length="365" mass="40646">MKILYTTVAILPTAAAFSSFYGTQSRRHCSPSSSLQPEQLPFSTVVLSSSFVKESSVDFDVNTGTIDSDSVATVAIPQQQQQQSAFQREEEQKRSYLDDGFVFGLEGSGLDRPKGKVSQLVVEGDSLETTNWQRAVVWGTLLGHAGFLTTAFVEMLQVNHGNVGWTMLQSVLLIVSSWILADFGSGVLHWSVDNYGNGRTPIMGGIIAAFQGHHSAPWTITERGFENNVYKLCVPFGIATMGLLSYLTGPFATFFLTVFCVLEILSQEFHKWSHMTKSQTPNWVDRLQQVGLTIGRKPHAQHHLAPYDGNYCIISGVCNPMLDQSGFFRRLEHMVYKMNGVESNAWKLDTKLKERTLQGNYKLID</sequence>
<reference evidence="9" key="2">
    <citation type="submission" date="2021-04" db="EMBL/GenBank/DDBJ databases">
        <authorList>
            <person name="Podell S."/>
        </authorList>
    </citation>
    <scope>NUCLEOTIDE SEQUENCE</scope>
    <source>
        <strain evidence="9">Hildebrandi</strain>
    </source>
</reference>
<evidence type="ECO:0000256" key="7">
    <source>
        <dbReference type="SAM" id="SignalP"/>
    </source>
</evidence>
<comment type="subcellular location">
    <subcellularLocation>
        <location evidence="1">Membrane</location>
        <topology evidence="1">Multi-pass membrane protein</topology>
    </subcellularLocation>
</comment>
<dbReference type="AlphaFoldDB" id="A0A9K3LS79"/>
<comment type="caution">
    <text evidence="9">The sequence shown here is derived from an EMBL/GenBank/DDBJ whole genome shotgun (WGS) entry which is preliminary data.</text>
</comment>
<evidence type="ECO:0000313" key="10">
    <source>
        <dbReference type="Proteomes" id="UP000693970"/>
    </source>
</evidence>
<feature type="transmembrane region" description="Helical" evidence="6">
    <location>
        <begin position="135"/>
        <end position="156"/>
    </location>
</feature>
<dbReference type="PANTHER" id="PTHR48140">
    <property type="entry name" value="FATTY ACID DESATURASE 4, CHLOROPLASTIC-RELATED"/>
    <property type="match status" value="1"/>
</dbReference>
<feature type="chain" id="PRO_5039919546" evidence="7">
    <location>
        <begin position="17"/>
        <end position="365"/>
    </location>
</feature>
<evidence type="ECO:0000259" key="8">
    <source>
        <dbReference type="Pfam" id="PF10520"/>
    </source>
</evidence>
<evidence type="ECO:0000256" key="3">
    <source>
        <dbReference type="ARBA" id="ARBA00022692"/>
    </source>
</evidence>
<dbReference type="EMBL" id="JAGRRH010000007">
    <property type="protein sequence ID" value="KAG7367598.1"/>
    <property type="molecule type" value="Genomic_DNA"/>
</dbReference>
<dbReference type="InterPro" id="IPR052864">
    <property type="entry name" value="Chloroplast_FAD_CarF"/>
</dbReference>
<organism evidence="9 10">
    <name type="scientific">Nitzschia inconspicua</name>
    <dbReference type="NCBI Taxonomy" id="303405"/>
    <lineage>
        <taxon>Eukaryota</taxon>
        <taxon>Sar</taxon>
        <taxon>Stramenopiles</taxon>
        <taxon>Ochrophyta</taxon>
        <taxon>Bacillariophyta</taxon>
        <taxon>Bacillariophyceae</taxon>
        <taxon>Bacillariophycidae</taxon>
        <taxon>Bacillariales</taxon>
        <taxon>Bacillariaceae</taxon>
        <taxon>Nitzschia</taxon>
    </lineage>
</organism>
<dbReference type="Pfam" id="PF10520">
    <property type="entry name" value="Lipid_desat"/>
    <property type="match status" value="1"/>
</dbReference>
<comment type="similarity">
    <text evidence="2">Belongs to the fatty acid desaturase CarF family.</text>
</comment>
<keyword evidence="7" id="KW-0732">Signal</keyword>
<keyword evidence="4 6" id="KW-1133">Transmembrane helix</keyword>
<accession>A0A9K3LS79</accession>
<feature type="domain" description="Lipid desaturase" evidence="8">
    <location>
        <begin position="178"/>
        <end position="346"/>
    </location>
</feature>
<gene>
    <name evidence="9" type="ORF">IV203_030269</name>
</gene>
<feature type="transmembrane region" description="Helical" evidence="6">
    <location>
        <begin position="244"/>
        <end position="265"/>
    </location>
</feature>
<name>A0A9K3LS79_9STRA</name>
<protein>
    <submittedName>
        <fullName evidence="9">B domain of Tmem189, localization domain containing protein</fullName>
    </submittedName>
</protein>
<evidence type="ECO:0000256" key="5">
    <source>
        <dbReference type="ARBA" id="ARBA00023136"/>
    </source>
</evidence>
<evidence type="ECO:0000256" key="1">
    <source>
        <dbReference type="ARBA" id="ARBA00004141"/>
    </source>
</evidence>
<evidence type="ECO:0000256" key="6">
    <source>
        <dbReference type="SAM" id="Phobius"/>
    </source>
</evidence>
<keyword evidence="3 6" id="KW-0812">Transmembrane</keyword>
<reference evidence="9" key="1">
    <citation type="journal article" date="2021" name="Sci. Rep.">
        <title>Diploid genomic architecture of Nitzschia inconspicua, an elite biomass production diatom.</title>
        <authorList>
            <person name="Oliver A."/>
            <person name="Podell S."/>
            <person name="Pinowska A."/>
            <person name="Traller J.C."/>
            <person name="Smith S.R."/>
            <person name="McClure R."/>
            <person name="Beliaev A."/>
            <person name="Bohutskyi P."/>
            <person name="Hill E.A."/>
            <person name="Rabines A."/>
            <person name="Zheng H."/>
            <person name="Allen L.Z."/>
            <person name="Kuo A."/>
            <person name="Grigoriev I.V."/>
            <person name="Allen A.E."/>
            <person name="Hazlebeck D."/>
            <person name="Allen E.E."/>
        </authorList>
    </citation>
    <scope>NUCLEOTIDE SEQUENCE</scope>
    <source>
        <strain evidence="9">Hildebrandi</strain>
    </source>
</reference>
<keyword evidence="10" id="KW-1185">Reference proteome</keyword>
<dbReference type="PANTHER" id="PTHR48140:SF1">
    <property type="entry name" value="FATTY ACID DESATURASE 4, CHLOROPLASTIC-RELATED"/>
    <property type="match status" value="1"/>
</dbReference>
<evidence type="ECO:0000256" key="4">
    <source>
        <dbReference type="ARBA" id="ARBA00022989"/>
    </source>
</evidence>
<evidence type="ECO:0000313" key="9">
    <source>
        <dbReference type="EMBL" id="KAG7367598.1"/>
    </source>
</evidence>
<evidence type="ECO:0000256" key="2">
    <source>
        <dbReference type="ARBA" id="ARBA00007620"/>
    </source>
</evidence>
<feature type="transmembrane region" description="Helical" evidence="6">
    <location>
        <begin position="163"/>
        <end position="181"/>
    </location>
</feature>
<dbReference type="Proteomes" id="UP000693970">
    <property type="component" value="Unassembled WGS sequence"/>
</dbReference>
<dbReference type="OrthoDB" id="5103at2759"/>
<proteinExistence type="inferred from homology"/>
<dbReference type="InterPro" id="IPR019547">
    <property type="entry name" value="Lipid_desat"/>
</dbReference>
<keyword evidence="5 6" id="KW-0472">Membrane</keyword>
<feature type="signal peptide" evidence="7">
    <location>
        <begin position="1"/>
        <end position="16"/>
    </location>
</feature>
<dbReference type="GO" id="GO:0016020">
    <property type="term" value="C:membrane"/>
    <property type="evidence" value="ECO:0007669"/>
    <property type="project" value="UniProtKB-SubCell"/>
</dbReference>